<dbReference type="InterPro" id="IPR015942">
    <property type="entry name" value="Asp/Glu/hydantoin_racemase"/>
</dbReference>
<dbReference type="Pfam" id="PF01177">
    <property type="entry name" value="Asp_Glu_race"/>
    <property type="match status" value="1"/>
</dbReference>
<dbReference type="Proteomes" id="UP001325680">
    <property type="component" value="Chromosome"/>
</dbReference>
<keyword evidence="3" id="KW-1185">Reference proteome</keyword>
<sequence>MENNKNTSSGVGSKTLGLVHTSATLVPVFDELCKKHLPGVKVFNIVDDSLIKNTIACGELTPQTAKRVVNYANSAEEAGADLIMFTCSSIGAAVETADTLTGVPVLRVDQPMADKAVASGSKIGVVATLSTTLEPTSDLVRRRAIVAGKNIELVSRLCEGAFEALMSGDAQKHDDIVGAALKQLSLEVDVILLAQASMARVVGTLSEEDKKVPILASPPLAMEYLARVLK</sequence>
<name>A0ABZ0W6M3_9BACT</name>
<evidence type="ECO:0000256" key="1">
    <source>
        <dbReference type="ARBA" id="ARBA00038414"/>
    </source>
</evidence>
<organism evidence="2 3">
    <name type="scientific">Niabella yanshanensis</name>
    <dbReference type="NCBI Taxonomy" id="577386"/>
    <lineage>
        <taxon>Bacteria</taxon>
        <taxon>Pseudomonadati</taxon>
        <taxon>Bacteroidota</taxon>
        <taxon>Chitinophagia</taxon>
        <taxon>Chitinophagales</taxon>
        <taxon>Chitinophagaceae</taxon>
        <taxon>Niabella</taxon>
    </lineage>
</organism>
<dbReference type="Gene3D" id="3.40.50.12500">
    <property type="match status" value="1"/>
</dbReference>
<reference evidence="2 3" key="1">
    <citation type="submission" date="2023-12" db="EMBL/GenBank/DDBJ databases">
        <title>Genome sequencing and assembly of bacterial species from a model synthetic community.</title>
        <authorList>
            <person name="Hogle S.L."/>
        </authorList>
    </citation>
    <scope>NUCLEOTIDE SEQUENCE [LARGE SCALE GENOMIC DNA]</scope>
    <source>
        <strain evidence="2 3">HAMBI_3031</strain>
    </source>
</reference>
<comment type="similarity">
    <text evidence="1">Belongs to the HyuE racemase family.</text>
</comment>
<dbReference type="RefSeq" id="WP_114793279.1">
    <property type="nucleotide sequence ID" value="NZ_CP139960.1"/>
</dbReference>
<proteinExistence type="inferred from homology"/>
<gene>
    <name evidence="2" type="ORF">U0035_01615</name>
</gene>
<accession>A0ABZ0W6M3</accession>
<protein>
    <submittedName>
        <fullName evidence="2">Aspartate/glutamate racemase family protein</fullName>
    </submittedName>
</protein>
<dbReference type="InterPro" id="IPR053714">
    <property type="entry name" value="Iso_Racemase_Enz_sf"/>
</dbReference>
<dbReference type="EMBL" id="CP139960">
    <property type="protein sequence ID" value="WQD38841.1"/>
    <property type="molecule type" value="Genomic_DNA"/>
</dbReference>
<evidence type="ECO:0000313" key="2">
    <source>
        <dbReference type="EMBL" id="WQD38841.1"/>
    </source>
</evidence>
<evidence type="ECO:0000313" key="3">
    <source>
        <dbReference type="Proteomes" id="UP001325680"/>
    </source>
</evidence>